<name>A0A2P6MJ06_ALKUR</name>
<proteinExistence type="predicted"/>
<sequence>MKARAEPAFGLSRRAAVFCHAARPREAMLLVIEVLSSCSTHSLEVPSPLPKKAKISFRRQGFQDWSLVTRALPLFGFPPERVRLQVQAESGYLFNKRLLAFKIRRFLPGLF</sequence>
<organism evidence="1 2">
    <name type="scientific">Alkalicoccus urumqiensis</name>
    <name type="common">Bacillus urumqiensis</name>
    <dbReference type="NCBI Taxonomy" id="1548213"/>
    <lineage>
        <taxon>Bacteria</taxon>
        <taxon>Bacillati</taxon>
        <taxon>Bacillota</taxon>
        <taxon>Bacilli</taxon>
        <taxon>Bacillales</taxon>
        <taxon>Bacillaceae</taxon>
        <taxon>Alkalicoccus</taxon>
    </lineage>
</organism>
<evidence type="ECO:0000313" key="2">
    <source>
        <dbReference type="Proteomes" id="UP000243650"/>
    </source>
</evidence>
<dbReference type="EMBL" id="PVNS01000004">
    <property type="protein sequence ID" value="PRO66268.1"/>
    <property type="molecule type" value="Genomic_DNA"/>
</dbReference>
<keyword evidence="2" id="KW-1185">Reference proteome</keyword>
<gene>
    <name evidence="1" type="ORF">C6I21_05555</name>
</gene>
<evidence type="ECO:0000313" key="1">
    <source>
        <dbReference type="EMBL" id="PRO66268.1"/>
    </source>
</evidence>
<protein>
    <submittedName>
        <fullName evidence="1">Uncharacterized protein</fullName>
    </submittedName>
</protein>
<reference evidence="1 2" key="1">
    <citation type="submission" date="2018-03" db="EMBL/GenBank/DDBJ databases">
        <title>Bacillus urumqiensis sp. nov., a moderately haloalkaliphilic bacterium isolated from a salt lake.</title>
        <authorList>
            <person name="Zhao B."/>
            <person name="Liao Z."/>
        </authorList>
    </citation>
    <scope>NUCLEOTIDE SEQUENCE [LARGE SCALE GENOMIC DNA]</scope>
    <source>
        <strain evidence="1 2">BZ-SZ-XJ18</strain>
    </source>
</reference>
<comment type="caution">
    <text evidence="1">The sequence shown here is derived from an EMBL/GenBank/DDBJ whole genome shotgun (WGS) entry which is preliminary data.</text>
</comment>
<accession>A0A2P6MJ06</accession>
<dbReference type="Proteomes" id="UP000243650">
    <property type="component" value="Unassembled WGS sequence"/>
</dbReference>
<dbReference type="AlphaFoldDB" id="A0A2P6MJ06"/>